<dbReference type="InterPro" id="IPR007060">
    <property type="entry name" value="FtsL/DivIC"/>
</dbReference>
<protein>
    <recommendedName>
        <fullName evidence="3">Septum formation initiator</fullName>
    </recommendedName>
</protein>
<evidence type="ECO:0008006" key="3">
    <source>
        <dbReference type="Google" id="ProtNLM"/>
    </source>
</evidence>
<dbReference type="Proteomes" id="UP000034471">
    <property type="component" value="Unassembled WGS sequence"/>
</dbReference>
<comment type="caution">
    <text evidence="1">The sequence shown here is derived from an EMBL/GenBank/DDBJ whole genome shotgun (WGS) entry which is preliminary data.</text>
</comment>
<evidence type="ECO:0000313" key="1">
    <source>
        <dbReference type="EMBL" id="KKQ37605.1"/>
    </source>
</evidence>
<evidence type="ECO:0000313" key="2">
    <source>
        <dbReference type="Proteomes" id="UP000034471"/>
    </source>
</evidence>
<reference evidence="1 2" key="1">
    <citation type="journal article" date="2015" name="Nature">
        <title>rRNA introns, odd ribosomes, and small enigmatic genomes across a large radiation of phyla.</title>
        <authorList>
            <person name="Brown C.T."/>
            <person name="Hug L.A."/>
            <person name="Thomas B.C."/>
            <person name="Sharon I."/>
            <person name="Castelle C.J."/>
            <person name="Singh A."/>
            <person name="Wilkins M.J."/>
            <person name="Williams K.H."/>
            <person name="Banfield J.F."/>
        </authorList>
    </citation>
    <scope>NUCLEOTIDE SEQUENCE [LARGE SCALE GENOMIC DNA]</scope>
</reference>
<name>A0A0G0HGH0_9BACT</name>
<dbReference type="EMBL" id="LBTJ01000030">
    <property type="protein sequence ID" value="KKQ37605.1"/>
    <property type="molecule type" value="Genomic_DNA"/>
</dbReference>
<dbReference type="AlphaFoldDB" id="A0A0G0HGH0"/>
<dbReference type="STRING" id="1618481.US54_C0030G0012"/>
<sequence>MRLLRKLFLYGLVIFFILSLTKNIIEYQKNLGFYNEYKNEYTEEKKQNIELKTQLVKAQDINEFEKIVRNKLNLHKSNETIIVVPNPAPTTLTPTPTLPPTYRQWLNVFSGS</sequence>
<dbReference type="Pfam" id="PF04977">
    <property type="entry name" value="DivIC"/>
    <property type="match status" value="1"/>
</dbReference>
<accession>A0A0G0HGH0</accession>
<proteinExistence type="predicted"/>
<gene>
    <name evidence="1" type="ORF">US54_C0030G0012</name>
</gene>
<organism evidence="1 2">
    <name type="scientific">Candidatus Roizmanbacteria bacterium GW2011_GWA2_37_7</name>
    <dbReference type="NCBI Taxonomy" id="1618481"/>
    <lineage>
        <taxon>Bacteria</taxon>
        <taxon>Candidatus Roizmaniibacteriota</taxon>
    </lineage>
</organism>